<proteinExistence type="predicted"/>
<protein>
    <submittedName>
        <fullName evidence="1">Uncharacterized protein</fullName>
    </submittedName>
</protein>
<reference evidence="1 2" key="1">
    <citation type="submission" date="2019-05" db="EMBL/GenBank/DDBJ databases">
        <title>Emergence of the Ug99 lineage of the wheat stem rust pathogen through somatic hybridization.</title>
        <authorList>
            <person name="Li F."/>
            <person name="Upadhyaya N.M."/>
            <person name="Sperschneider J."/>
            <person name="Matny O."/>
            <person name="Nguyen-Phuc H."/>
            <person name="Mago R."/>
            <person name="Raley C."/>
            <person name="Miller M.E."/>
            <person name="Silverstein K.A.T."/>
            <person name="Henningsen E."/>
            <person name="Hirsch C.D."/>
            <person name="Visser B."/>
            <person name="Pretorius Z.A."/>
            <person name="Steffenson B.J."/>
            <person name="Schwessinger B."/>
            <person name="Dodds P.N."/>
            <person name="Figueroa M."/>
        </authorList>
    </citation>
    <scope>NUCLEOTIDE SEQUENCE [LARGE SCALE GENOMIC DNA]</scope>
    <source>
        <strain evidence="1 2">Ug99</strain>
    </source>
</reference>
<evidence type="ECO:0000313" key="2">
    <source>
        <dbReference type="Proteomes" id="UP000325313"/>
    </source>
</evidence>
<gene>
    <name evidence="1" type="ORF">PGTUg99_024738</name>
</gene>
<organism evidence="1 2">
    <name type="scientific">Puccinia graminis f. sp. tritici</name>
    <dbReference type="NCBI Taxonomy" id="56615"/>
    <lineage>
        <taxon>Eukaryota</taxon>
        <taxon>Fungi</taxon>
        <taxon>Dikarya</taxon>
        <taxon>Basidiomycota</taxon>
        <taxon>Pucciniomycotina</taxon>
        <taxon>Pucciniomycetes</taxon>
        <taxon>Pucciniales</taxon>
        <taxon>Pucciniaceae</taxon>
        <taxon>Puccinia</taxon>
    </lineage>
</organism>
<comment type="caution">
    <text evidence="1">The sequence shown here is derived from an EMBL/GenBank/DDBJ whole genome shotgun (WGS) entry which is preliminary data.</text>
</comment>
<dbReference type="AlphaFoldDB" id="A0A5B0Q466"/>
<dbReference type="EMBL" id="VDEP01000307">
    <property type="protein sequence ID" value="KAA1107829.1"/>
    <property type="molecule type" value="Genomic_DNA"/>
</dbReference>
<evidence type="ECO:0000313" key="1">
    <source>
        <dbReference type="EMBL" id="KAA1107829.1"/>
    </source>
</evidence>
<dbReference type="Proteomes" id="UP000325313">
    <property type="component" value="Unassembled WGS sequence"/>
</dbReference>
<name>A0A5B0Q466_PUCGR</name>
<sequence>MRAPAHGLCIGRSAPLVGQRTYAEFGWRVPWQVSSSSCHYRRLLRFAVVKKTGTTVSSKQNPFLGKVWTRANQSESKSKIELLHSFLAAPRATSIIGIAATPFFHRRCPRWPSGHQGILVRFKNVILGIGIFASFRVPDS</sequence>
<accession>A0A5B0Q466</accession>